<dbReference type="Pfam" id="PF08281">
    <property type="entry name" value="Sigma70_r4_2"/>
    <property type="match status" value="1"/>
</dbReference>
<evidence type="ECO:0000259" key="5">
    <source>
        <dbReference type="Pfam" id="PF04542"/>
    </source>
</evidence>
<dbReference type="PANTHER" id="PTHR43133:SF25">
    <property type="entry name" value="RNA POLYMERASE SIGMA FACTOR RFAY-RELATED"/>
    <property type="match status" value="1"/>
</dbReference>
<evidence type="ECO:0000256" key="2">
    <source>
        <dbReference type="ARBA" id="ARBA00023015"/>
    </source>
</evidence>
<dbReference type="InterPro" id="IPR014284">
    <property type="entry name" value="RNA_pol_sigma-70_dom"/>
</dbReference>
<evidence type="ECO:0000313" key="7">
    <source>
        <dbReference type="EMBL" id="GAA3552095.1"/>
    </source>
</evidence>
<sequence>MGVDPESRFEEIYGSSYGALLGYALRRCPDPDDAADVVAETFTVAWRRMAEVPEGDEARLWLFGVARNVLANQRRGERRHERRTAALRAELAASPVVASSLAAELPGEDLSPMGRVFRSLSDDDRELLALVAWERLDPGQIARTLGISRNAARVRLYRARKRFARGLDEAGIERPRAVVIEGSAL</sequence>
<dbReference type="SUPFAM" id="SSF88659">
    <property type="entry name" value="Sigma3 and sigma4 domains of RNA polymerase sigma factors"/>
    <property type="match status" value="1"/>
</dbReference>
<protein>
    <submittedName>
        <fullName evidence="7">Sigma-70 family RNA polymerase sigma factor</fullName>
    </submittedName>
</protein>
<dbReference type="NCBIfam" id="TIGR02937">
    <property type="entry name" value="sigma70-ECF"/>
    <property type="match status" value="1"/>
</dbReference>
<dbReference type="InterPro" id="IPR039425">
    <property type="entry name" value="RNA_pol_sigma-70-like"/>
</dbReference>
<evidence type="ECO:0000256" key="3">
    <source>
        <dbReference type="ARBA" id="ARBA00023082"/>
    </source>
</evidence>
<keyword evidence="3" id="KW-0731">Sigma factor</keyword>
<evidence type="ECO:0000256" key="1">
    <source>
        <dbReference type="ARBA" id="ARBA00010641"/>
    </source>
</evidence>
<dbReference type="Gene3D" id="1.10.10.10">
    <property type="entry name" value="Winged helix-like DNA-binding domain superfamily/Winged helix DNA-binding domain"/>
    <property type="match status" value="1"/>
</dbReference>
<dbReference type="Gene3D" id="1.10.1740.10">
    <property type="match status" value="1"/>
</dbReference>
<feature type="domain" description="RNA polymerase sigma factor 70 region 4 type 2" evidence="6">
    <location>
        <begin position="116"/>
        <end position="162"/>
    </location>
</feature>
<keyword evidence="8" id="KW-1185">Reference proteome</keyword>
<dbReference type="Pfam" id="PF04542">
    <property type="entry name" value="Sigma70_r2"/>
    <property type="match status" value="1"/>
</dbReference>
<dbReference type="PANTHER" id="PTHR43133">
    <property type="entry name" value="RNA POLYMERASE ECF-TYPE SIGMA FACTO"/>
    <property type="match status" value="1"/>
</dbReference>
<dbReference type="Proteomes" id="UP001500630">
    <property type="component" value="Unassembled WGS sequence"/>
</dbReference>
<dbReference type="InterPro" id="IPR013324">
    <property type="entry name" value="RNA_pol_sigma_r3/r4-like"/>
</dbReference>
<dbReference type="InterPro" id="IPR013249">
    <property type="entry name" value="RNA_pol_sigma70_r4_t2"/>
</dbReference>
<comment type="caution">
    <text evidence="7">The sequence shown here is derived from an EMBL/GenBank/DDBJ whole genome shotgun (WGS) entry which is preliminary data.</text>
</comment>
<organism evidence="7 8">
    <name type="scientific">Nonomuraea rosea</name>
    <dbReference type="NCBI Taxonomy" id="638574"/>
    <lineage>
        <taxon>Bacteria</taxon>
        <taxon>Bacillati</taxon>
        <taxon>Actinomycetota</taxon>
        <taxon>Actinomycetes</taxon>
        <taxon>Streptosporangiales</taxon>
        <taxon>Streptosporangiaceae</taxon>
        <taxon>Nonomuraea</taxon>
    </lineage>
</organism>
<dbReference type="InterPro" id="IPR013325">
    <property type="entry name" value="RNA_pol_sigma_r2"/>
</dbReference>
<feature type="domain" description="RNA polymerase sigma-70 region 2" evidence="5">
    <location>
        <begin position="15"/>
        <end position="79"/>
    </location>
</feature>
<evidence type="ECO:0000256" key="4">
    <source>
        <dbReference type="ARBA" id="ARBA00023163"/>
    </source>
</evidence>
<keyword evidence="2" id="KW-0805">Transcription regulation</keyword>
<evidence type="ECO:0000313" key="8">
    <source>
        <dbReference type="Proteomes" id="UP001500630"/>
    </source>
</evidence>
<dbReference type="InterPro" id="IPR036388">
    <property type="entry name" value="WH-like_DNA-bd_sf"/>
</dbReference>
<dbReference type="EMBL" id="BAABDQ010000006">
    <property type="protein sequence ID" value="GAA3552095.1"/>
    <property type="molecule type" value="Genomic_DNA"/>
</dbReference>
<evidence type="ECO:0000259" key="6">
    <source>
        <dbReference type="Pfam" id="PF08281"/>
    </source>
</evidence>
<accession>A0ABP6WIA7</accession>
<gene>
    <name evidence="7" type="ORF">GCM10022419_035500</name>
</gene>
<reference evidence="8" key="1">
    <citation type="journal article" date="2019" name="Int. J. Syst. Evol. Microbiol.">
        <title>The Global Catalogue of Microorganisms (GCM) 10K type strain sequencing project: providing services to taxonomists for standard genome sequencing and annotation.</title>
        <authorList>
            <consortium name="The Broad Institute Genomics Platform"/>
            <consortium name="The Broad Institute Genome Sequencing Center for Infectious Disease"/>
            <person name="Wu L."/>
            <person name="Ma J."/>
        </authorList>
    </citation>
    <scope>NUCLEOTIDE SEQUENCE [LARGE SCALE GENOMIC DNA]</scope>
    <source>
        <strain evidence="8">JCM 17326</strain>
    </source>
</reference>
<comment type="similarity">
    <text evidence="1">Belongs to the sigma-70 factor family. ECF subfamily.</text>
</comment>
<name>A0ABP6WIA7_9ACTN</name>
<dbReference type="RefSeq" id="WP_345563003.1">
    <property type="nucleotide sequence ID" value="NZ_BAABDQ010000006.1"/>
</dbReference>
<proteinExistence type="inferred from homology"/>
<dbReference type="SUPFAM" id="SSF88946">
    <property type="entry name" value="Sigma2 domain of RNA polymerase sigma factors"/>
    <property type="match status" value="1"/>
</dbReference>
<keyword evidence="4" id="KW-0804">Transcription</keyword>
<dbReference type="InterPro" id="IPR007627">
    <property type="entry name" value="RNA_pol_sigma70_r2"/>
</dbReference>